<reference evidence="2 3" key="1">
    <citation type="submission" date="2017-07" db="EMBL/GenBank/DDBJ databases">
        <authorList>
            <person name="Talla V."/>
            <person name="Backstrom N."/>
        </authorList>
    </citation>
    <scope>NUCLEOTIDE SEQUENCE [LARGE SCALE GENOMIC DNA]</scope>
</reference>
<gene>
    <name evidence="2" type="ORF">LSINAPIS_LOCUS7892</name>
</gene>
<keyword evidence="3" id="KW-1185">Reference proteome</keyword>
<dbReference type="AlphaFoldDB" id="A0A5E4QDK0"/>
<proteinExistence type="predicted"/>
<name>A0A5E4QDK0_9NEOP</name>
<dbReference type="Proteomes" id="UP000324832">
    <property type="component" value="Unassembled WGS sequence"/>
</dbReference>
<feature type="compositionally biased region" description="Basic and acidic residues" evidence="1">
    <location>
        <begin position="10"/>
        <end position="22"/>
    </location>
</feature>
<feature type="region of interest" description="Disordered" evidence="1">
    <location>
        <begin position="1"/>
        <end position="30"/>
    </location>
</feature>
<evidence type="ECO:0000313" key="3">
    <source>
        <dbReference type="Proteomes" id="UP000324832"/>
    </source>
</evidence>
<evidence type="ECO:0000313" key="2">
    <source>
        <dbReference type="EMBL" id="VVC96368.1"/>
    </source>
</evidence>
<protein>
    <submittedName>
        <fullName evidence="2">Uncharacterized protein</fullName>
    </submittedName>
</protein>
<evidence type="ECO:0000256" key="1">
    <source>
        <dbReference type="SAM" id="MobiDB-lite"/>
    </source>
</evidence>
<organism evidence="2 3">
    <name type="scientific">Leptidea sinapis</name>
    <dbReference type="NCBI Taxonomy" id="189913"/>
    <lineage>
        <taxon>Eukaryota</taxon>
        <taxon>Metazoa</taxon>
        <taxon>Ecdysozoa</taxon>
        <taxon>Arthropoda</taxon>
        <taxon>Hexapoda</taxon>
        <taxon>Insecta</taxon>
        <taxon>Pterygota</taxon>
        <taxon>Neoptera</taxon>
        <taxon>Endopterygota</taxon>
        <taxon>Lepidoptera</taxon>
        <taxon>Glossata</taxon>
        <taxon>Ditrysia</taxon>
        <taxon>Papilionoidea</taxon>
        <taxon>Pieridae</taxon>
        <taxon>Dismorphiinae</taxon>
        <taxon>Leptidea</taxon>
    </lineage>
</organism>
<sequence>MKLGVFNPKTLDRRSWRKKENEPTLPKMGQRKEGVEKITIIKKTCLKSNLVSEIFCEDKHTYGTTLKISAICYRIAKLILHVINAIC</sequence>
<dbReference type="EMBL" id="FZQP02002681">
    <property type="protein sequence ID" value="VVC96368.1"/>
    <property type="molecule type" value="Genomic_DNA"/>
</dbReference>
<accession>A0A5E4QDK0</accession>